<sequence length="277" mass="29834">MRTVVLLSFIALGKLNASEYLNLMTRLRTLIETATPTALGLTDEEFEEFKALVAKLQNRVNYTSASALTAQLDGIDKQRDSLLTFLFSIVQNGVNLPLEAQRAAAEALALIIRPYANIQRLPGQQETVQVNGLLVDLAAEAAAAHVATLNLTAVVEALKEQNDQYAALTQQRTLESDAKATENIAELRARMDPMYVAVTTIAHAESVANPTETTAEFIRALNATVAEVDHLYNLRVGHVKKEDQETVVPGTDPEQPGGEEPTDPDDGGNDSGTPGGV</sequence>
<evidence type="ECO:0000313" key="2">
    <source>
        <dbReference type="EMBL" id="HIX74920.1"/>
    </source>
</evidence>
<dbReference type="Proteomes" id="UP000886740">
    <property type="component" value="Unassembled WGS sequence"/>
</dbReference>
<name>A0A9D2BFQ5_9BACT</name>
<dbReference type="InterPro" id="IPR046228">
    <property type="entry name" value="DUF6261"/>
</dbReference>
<proteinExistence type="predicted"/>
<gene>
    <name evidence="2" type="ORF">H9977_07815</name>
</gene>
<feature type="region of interest" description="Disordered" evidence="1">
    <location>
        <begin position="240"/>
        <end position="277"/>
    </location>
</feature>
<comment type="caution">
    <text evidence="2">The sequence shown here is derived from an EMBL/GenBank/DDBJ whole genome shotgun (WGS) entry which is preliminary data.</text>
</comment>
<evidence type="ECO:0000313" key="3">
    <source>
        <dbReference type="Proteomes" id="UP000886740"/>
    </source>
</evidence>
<dbReference type="EMBL" id="DXEL01000055">
    <property type="protein sequence ID" value="HIX74920.1"/>
    <property type="molecule type" value="Genomic_DNA"/>
</dbReference>
<feature type="compositionally biased region" description="Low complexity" evidence="1">
    <location>
        <begin position="249"/>
        <end position="259"/>
    </location>
</feature>
<dbReference type="AlphaFoldDB" id="A0A9D2BFQ5"/>
<evidence type="ECO:0000256" key="1">
    <source>
        <dbReference type="SAM" id="MobiDB-lite"/>
    </source>
</evidence>
<protein>
    <submittedName>
        <fullName evidence="2">Uncharacterized protein</fullName>
    </submittedName>
</protein>
<reference evidence="2" key="1">
    <citation type="journal article" date="2021" name="PeerJ">
        <title>Extensive microbial diversity within the chicken gut microbiome revealed by metagenomics and culture.</title>
        <authorList>
            <person name="Gilroy R."/>
            <person name="Ravi A."/>
            <person name="Getino M."/>
            <person name="Pursley I."/>
            <person name="Horton D.L."/>
            <person name="Alikhan N.F."/>
            <person name="Baker D."/>
            <person name="Gharbi K."/>
            <person name="Hall N."/>
            <person name="Watson M."/>
            <person name="Adriaenssens E.M."/>
            <person name="Foster-Nyarko E."/>
            <person name="Jarju S."/>
            <person name="Secka A."/>
            <person name="Antonio M."/>
            <person name="Oren A."/>
            <person name="Chaudhuri R.R."/>
            <person name="La Ragione R."/>
            <person name="Hildebrand F."/>
            <person name="Pallen M.J."/>
        </authorList>
    </citation>
    <scope>NUCLEOTIDE SEQUENCE</scope>
    <source>
        <strain evidence="2">ChiGjej6B6-14162</strain>
    </source>
</reference>
<reference evidence="2" key="2">
    <citation type="submission" date="2021-04" db="EMBL/GenBank/DDBJ databases">
        <authorList>
            <person name="Gilroy R."/>
        </authorList>
    </citation>
    <scope>NUCLEOTIDE SEQUENCE</scope>
    <source>
        <strain evidence="2">ChiGjej6B6-14162</strain>
    </source>
</reference>
<dbReference type="Pfam" id="PF19775">
    <property type="entry name" value="DUF6261"/>
    <property type="match status" value="1"/>
</dbReference>
<organism evidence="2 3">
    <name type="scientific">Candidatus Parabacteroides intestinipullorum</name>
    <dbReference type="NCBI Taxonomy" id="2838723"/>
    <lineage>
        <taxon>Bacteria</taxon>
        <taxon>Pseudomonadati</taxon>
        <taxon>Bacteroidota</taxon>
        <taxon>Bacteroidia</taxon>
        <taxon>Bacteroidales</taxon>
        <taxon>Tannerellaceae</taxon>
        <taxon>Parabacteroides</taxon>
    </lineage>
</organism>
<accession>A0A9D2BFQ5</accession>